<proteinExistence type="predicted"/>
<sequence length="272" mass="29884">MSDLAICDYYAGHSPLSDPGAHATLLGGLPLDIPALCRILHGLLIHEAWIERQGFDPAAFSGQSRATLPVSKRLDQLLAIDPRPLTIARPGESRALATCRDFALMLCAVLRQHGVPARVRCGFGTYFAGHPFHDHWVCESWVQGERRWGLVDAELDEPHRTGLKFDFDPTDVPRTAFITGIEAWTRCRSGAMDPAQLGHGPTTGLFFARVNLARDLLALAKSETSPWDTWRAAREPHVSLDDAALSLCDNLAQRGEEGAVEIAPSLRVPPWQ</sequence>
<feature type="domain" description="Transglutaminase-like" evidence="1">
    <location>
        <begin position="97"/>
        <end position="153"/>
    </location>
</feature>
<evidence type="ECO:0000313" key="3">
    <source>
        <dbReference type="Proteomes" id="UP000639516"/>
    </source>
</evidence>
<protein>
    <submittedName>
        <fullName evidence="2">Transglutaminase domain-containing protein</fullName>
    </submittedName>
</protein>
<reference evidence="2 3" key="1">
    <citation type="journal article" date="2020" name="Arch. Microbiol.">
        <title>Bradyrhizobium campsiandrae sp. nov., a nitrogen-fixing bacterial strain isolated from a native leguminous tree from the Amazon adapted to flooded conditions.</title>
        <authorList>
            <person name="Cabral Michel D."/>
            <person name="Martins da Costa E."/>
            <person name="Azarias Guimaraes A."/>
            <person name="Soares de Carvalho T."/>
            <person name="Santos de Castro Caputo P."/>
            <person name="Willems A."/>
            <person name="de Souza Moreira F.M."/>
        </authorList>
    </citation>
    <scope>NUCLEOTIDE SEQUENCE [LARGE SCALE GENOMIC DNA]</scope>
    <source>
        <strain evidence="3">INPA 384B</strain>
    </source>
</reference>
<keyword evidence="3" id="KW-1185">Reference proteome</keyword>
<dbReference type="Pfam" id="PF01841">
    <property type="entry name" value="Transglut_core"/>
    <property type="match status" value="1"/>
</dbReference>
<gene>
    <name evidence="2" type="ORF">HA482_14485</name>
</gene>
<dbReference type="RefSeq" id="WP_188105168.1">
    <property type="nucleotide sequence ID" value="NZ_JAANIH010000045.1"/>
</dbReference>
<dbReference type="Gene3D" id="3.10.620.30">
    <property type="match status" value="1"/>
</dbReference>
<accession>A0ABR7U738</accession>
<name>A0ABR7U738_9BRAD</name>
<comment type="caution">
    <text evidence="2">The sequence shown here is derived from an EMBL/GenBank/DDBJ whole genome shotgun (WGS) entry which is preliminary data.</text>
</comment>
<dbReference type="EMBL" id="JAATTO010000018">
    <property type="protein sequence ID" value="MBC9979408.1"/>
    <property type="molecule type" value="Genomic_DNA"/>
</dbReference>
<evidence type="ECO:0000259" key="1">
    <source>
        <dbReference type="Pfam" id="PF01841"/>
    </source>
</evidence>
<organism evidence="2 3">
    <name type="scientific">Bradyrhizobium campsiandrae</name>
    <dbReference type="NCBI Taxonomy" id="1729892"/>
    <lineage>
        <taxon>Bacteria</taxon>
        <taxon>Pseudomonadati</taxon>
        <taxon>Pseudomonadota</taxon>
        <taxon>Alphaproteobacteria</taxon>
        <taxon>Hyphomicrobiales</taxon>
        <taxon>Nitrobacteraceae</taxon>
        <taxon>Bradyrhizobium</taxon>
    </lineage>
</organism>
<evidence type="ECO:0000313" key="2">
    <source>
        <dbReference type="EMBL" id="MBC9979408.1"/>
    </source>
</evidence>
<dbReference type="InterPro" id="IPR038765">
    <property type="entry name" value="Papain-like_cys_pep_sf"/>
</dbReference>
<dbReference type="SUPFAM" id="SSF54001">
    <property type="entry name" value="Cysteine proteinases"/>
    <property type="match status" value="1"/>
</dbReference>
<dbReference type="InterPro" id="IPR002931">
    <property type="entry name" value="Transglutaminase-like"/>
</dbReference>
<dbReference type="Proteomes" id="UP000639516">
    <property type="component" value="Unassembled WGS sequence"/>
</dbReference>